<evidence type="ECO:0000313" key="2">
    <source>
        <dbReference type="Proteomes" id="UP000789920"/>
    </source>
</evidence>
<comment type="caution">
    <text evidence="1">The sequence shown here is derived from an EMBL/GenBank/DDBJ whole genome shotgun (WGS) entry which is preliminary data.</text>
</comment>
<gene>
    <name evidence="1" type="ORF">RPERSI_LOCUS3545</name>
</gene>
<accession>A0ACA9LTE9</accession>
<evidence type="ECO:0000313" key="1">
    <source>
        <dbReference type="EMBL" id="CAG8540834.1"/>
    </source>
</evidence>
<organism evidence="1 2">
    <name type="scientific">Racocetra persica</name>
    <dbReference type="NCBI Taxonomy" id="160502"/>
    <lineage>
        <taxon>Eukaryota</taxon>
        <taxon>Fungi</taxon>
        <taxon>Fungi incertae sedis</taxon>
        <taxon>Mucoromycota</taxon>
        <taxon>Glomeromycotina</taxon>
        <taxon>Glomeromycetes</taxon>
        <taxon>Diversisporales</taxon>
        <taxon>Gigasporaceae</taxon>
        <taxon>Racocetra</taxon>
    </lineage>
</organism>
<protein>
    <submittedName>
        <fullName evidence="1">9427_t:CDS:1</fullName>
    </submittedName>
</protein>
<proteinExistence type="predicted"/>
<feature type="non-terminal residue" evidence="1">
    <location>
        <position position="1"/>
    </location>
</feature>
<name>A0ACA9LTE9_9GLOM</name>
<dbReference type="EMBL" id="CAJVQC010004460">
    <property type="protein sequence ID" value="CAG8540834.1"/>
    <property type="molecule type" value="Genomic_DNA"/>
</dbReference>
<reference evidence="1" key="1">
    <citation type="submission" date="2021-06" db="EMBL/GenBank/DDBJ databases">
        <authorList>
            <person name="Kallberg Y."/>
            <person name="Tangrot J."/>
            <person name="Rosling A."/>
        </authorList>
    </citation>
    <scope>NUCLEOTIDE SEQUENCE</scope>
    <source>
        <strain evidence="1">MA461A</strain>
    </source>
</reference>
<keyword evidence="2" id="KW-1185">Reference proteome</keyword>
<dbReference type="Proteomes" id="UP000789920">
    <property type="component" value="Unassembled WGS sequence"/>
</dbReference>
<sequence length="330" mass="36925">WANAQQLCNGYAELCNKPYSSVSFVATHNSYAYGNAIAANQHYNISTQLKDGVRVFLLAVLKNPDPTKSDIELCHTSCELLDAGTAADTLQNITVFLQNNPNDIITIFWRNFFSNLTAANFKTAFDKAGLTQYCYTQPLGSRWPTMSSIISSRKRVINFLDSGADTNTVPWLMPEYSYVFETPYDNSNSNAWQCTVDRPKDQRRPIYMLNHFLYTDVKSGSLDIELPTRSTANLTNSASLQKHAQNCTTIFNQFPNFIAVDFYDQGSPNLNPFSVVANYNGIQYVPTTYGNGILPNDVAKSNSAKFDLQNSLFTVFVSLSIVFIFAVVEL</sequence>